<dbReference type="AlphaFoldDB" id="A0A0C9TI83"/>
<protein>
    <submittedName>
        <fullName evidence="2">Uncharacterized protein</fullName>
    </submittedName>
</protein>
<feature type="compositionally biased region" description="Polar residues" evidence="1">
    <location>
        <begin position="43"/>
        <end position="56"/>
    </location>
</feature>
<dbReference type="EMBL" id="KN820051">
    <property type="protein sequence ID" value="KIJ07016.1"/>
    <property type="molecule type" value="Genomic_DNA"/>
</dbReference>
<name>A0A0C9TI83_PAXIN</name>
<gene>
    <name evidence="2" type="ORF">PAXINDRAFT_19784</name>
</gene>
<reference evidence="3" key="2">
    <citation type="submission" date="2015-01" db="EMBL/GenBank/DDBJ databases">
        <title>Evolutionary Origins and Diversification of the Mycorrhizal Mutualists.</title>
        <authorList>
            <consortium name="DOE Joint Genome Institute"/>
            <consortium name="Mycorrhizal Genomics Consortium"/>
            <person name="Kohler A."/>
            <person name="Kuo A."/>
            <person name="Nagy L.G."/>
            <person name="Floudas D."/>
            <person name="Copeland A."/>
            <person name="Barry K.W."/>
            <person name="Cichocki N."/>
            <person name="Veneault-Fourrey C."/>
            <person name="LaButti K."/>
            <person name="Lindquist E.A."/>
            <person name="Lipzen A."/>
            <person name="Lundell T."/>
            <person name="Morin E."/>
            <person name="Murat C."/>
            <person name="Riley R."/>
            <person name="Ohm R."/>
            <person name="Sun H."/>
            <person name="Tunlid A."/>
            <person name="Henrissat B."/>
            <person name="Grigoriev I.V."/>
            <person name="Hibbett D.S."/>
            <person name="Martin F."/>
        </authorList>
    </citation>
    <scope>NUCLEOTIDE SEQUENCE [LARGE SCALE GENOMIC DNA]</scope>
    <source>
        <strain evidence="3">ATCC 200175</strain>
    </source>
</reference>
<feature type="region of interest" description="Disordered" evidence="1">
    <location>
        <begin position="24"/>
        <end position="60"/>
    </location>
</feature>
<evidence type="ECO:0000313" key="3">
    <source>
        <dbReference type="Proteomes" id="UP000053647"/>
    </source>
</evidence>
<sequence>MPRDARKVRFTSEAMVYHIPAVNEATPVPSPPKCPRKIHRARSNQQSSGKGTSINLHATEPHFPPISQLIVPAQPKPRTNKDFQAAGHHARSGQLVIPAAPKTSGNLVIRPPPQRMSAQIDIPCGPKKARRISTTCQNLSTISLPSEPKASHSRIDSAQSTPGPSNPISAPDIFNKPEDIAMDYMDVDPSPSQINPSAPEPDFQPGSSKKLSPDVLSDPHASPVLYFDYGGPDACDIGQEWLACKQTYVWIRSLRIVSQILWPRGSVIKPLLTHAGLIIKKVSMIR</sequence>
<evidence type="ECO:0000256" key="1">
    <source>
        <dbReference type="SAM" id="MobiDB-lite"/>
    </source>
</evidence>
<accession>A0A0C9TI83</accession>
<organism evidence="2 3">
    <name type="scientific">Paxillus involutus ATCC 200175</name>
    <dbReference type="NCBI Taxonomy" id="664439"/>
    <lineage>
        <taxon>Eukaryota</taxon>
        <taxon>Fungi</taxon>
        <taxon>Dikarya</taxon>
        <taxon>Basidiomycota</taxon>
        <taxon>Agaricomycotina</taxon>
        <taxon>Agaricomycetes</taxon>
        <taxon>Agaricomycetidae</taxon>
        <taxon>Boletales</taxon>
        <taxon>Paxilineae</taxon>
        <taxon>Paxillaceae</taxon>
        <taxon>Paxillus</taxon>
    </lineage>
</organism>
<reference evidence="2 3" key="1">
    <citation type="submission" date="2014-06" db="EMBL/GenBank/DDBJ databases">
        <authorList>
            <consortium name="DOE Joint Genome Institute"/>
            <person name="Kuo A."/>
            <person name="Kohler A."/>
            <person name="Nagy L.G."/>
            <person name="Floudas D."/>
            <person name="Copeland A."/>
            <person name="Barry K.W."/>
            <person name="Cichocki N."/>
            <person name="Veneault-Fourrey C."/>
            <person name="LaButti K."/>
            <person name="Lindquist E.A."/>
            <person name="Lipzen A."/>
            <person name="Lundell T."/>
            <person name="Morin E."/>
            <person name="Murat C."/>
            <person name="Sun H."/>
            <person name="Tunlid A."/>
            <person name="Henrissat B."/>
            <person name="Grigoriev I.V."/>
            <person name="Hibbett D.S."/>
            <person name="Martin F."/>
            <person name="Nordberg H.P."/>
            <person name="Cantor M.N."/>
            <person name="Hua S.X."/>
        </authorList>
    </citation>
    <scope>NUCLEOTIDE SEQUENCE [LARGE SCALE GENOMIC DNA]</scope>
    <source>
        <strain evidence="2 3">ATCC 200175</strain>
    </source>
</reference>
<keyword evidence="3" id="KW-1185">Reference proteome</keyword>
<feature type="compositionally biased region" description="Polar residues" evidence="1">
    <location>
        <begin position="156"/>
        <end position="168"/>
    </location>
</feature>
<proteinExistence type="predicted"/>
<dbReference type="OrthoDB" id="10314472at2759"/>
<dbReference type="HOGENOM" id="CLU_083682_1_0_1"/>
<dbReference type="Proteomes" id="UP000053647">
    <property type="component" value="Unassembled WGS sequence"/>
</dbReference>
<feature type="region of interest" description="Disordered" evidence="1">
    <location>
        <begin position="139"/>
        <end position="214"/>
    </location>
</feature>
<evidence type="ECO:0000313" key="2">
    <source>
        <dbReference type="EMBL" id="KIJ07016.1"/>
    </source>
</evidence>